<dbReference type="RefSeq" id="WP_012563476.1">
    <property type="nucleotide sequence ID" value="NC_011386.1"/>
</dbReference>
<dbReference type="KEGG" id="ocg:OCA5_c17030"/>
<dbReference type="OrthoDB" id="158006at2"/>
<protein>
    <submittedName>
        <fullName evidence="1">Uncharacterized protein</fullName>
    </submittedName>
</protein>
<gene>
    <name evidence="1" type="ordered locus">OCA5_c17030</name>
</gene>
<reference evidence="1 2" key="1">
    <citation type="journal article" date="2011" name="J. Bacteriol.">
        <title>Complete genome sequences of the chemolithoautotrophic Oligotropha carboxidovorans strains OM4 and OM5.</title>
        <authorList>
            <person name="Volland S."/>
            <person name="Rachinger M."/>
            <person name="Strittmatter A."/>
            <person name="Daniel R."/>
            <person name="Gottschalk G."/>
            <person name="Meyer O."/>
        </authorList>
    </citation>
    <scope>NUCLEOTIDE SEQUENCE [LARGE SCALE GENOMIC DNA]</scope>
    <source>
        <strain evidence="2">ATCC 49405 / DSM 1227 / KCTC 32145 / OM5</strain>
    </source>
</reference>
<dbReference type="AlphaFoldDB" id="B6JGK0"/>
<keyword evidence="2" id="KW-1185">Reference proteome</keyword>
<evidence type="ECO:0000313" key="2">
    <source>
        <dbReference type="Proteomes" id="UP000007730"/>
    </source>
</evidence>
<dbReference type="EMBL" id="CP002826">
    <property type="protein sequence ID" value="AEI06417.1"/>
    <property type="molecule type" value="Genomic_DNA"/>
</dbReference>
<evidence type="ECO:0000313" key="1">
    <source>
        <dbReference type="EMBL" id="AEI06417.1"/>
    </source>
</evidence>
<dbReference type="PATRIC" id="fig|504832.7.peg.1819"/>
<dbReference type="HOGENOM" id="CLU_099722_0_0_5"/>
<sequence>MLAYVFWHLPLASVDPRDYEAALVGFHSDLGAEPPPGLETSATYRVSEVAWLNGRRGYEDWCFVTSSAALDTLNLAAVKPERWEVHAAVSRRTDFGHGGLYYHLHGDAKPIAGSRVVWLRRPRGIRYEKSLQEMIDGATGFLSCWRKLMVLGPGDEFAIIGDDTLDITVPAGWQSRVVERTLLGPKRG</sequence>
<dbReference type="STRING" id="504832.OCA5_c17030"/>
<dbReference type="Proteomes" id="UP000007730">
    <property type="component" value="Chromosome"/>
</dbReference>
<organism evidence="1 2">
    <name type="scientific">Afipia carboxidovorans (strain ATCC 49405 / DSM 1227 / KCTC 32145 / OM5)</name>
    <name type="common">Oligotropha carboxidovorans</name>
    <dbReference type="NCBI Taxonomy" id="504832"/>
    <lineage>
        <taxon>Bacteria</taxon>
        <taxon>Pseudomonadati</taxon>
        <taxon>Pseudomonadota</taxon>
        <taxon>Alphaproteobacteria</taxon>
        <taxon>Hyphomicrobiales</taxon>
        <taxon>Nitrobacteraceae</taxon>
        <taxon>Afipia</taxon>
    </lineage>
</organism>
<dbReference type="KEGG" id="oca:OCAR_6336"/>
<name>B6JGK0_AFIC5</name>
<accession>B6JGK0</accession>
<proteinExistence type="predicted"/>